<gene>
    <name evidence="2" type="ORF">OOU_Y34scaffold00759g1</name>
</gene>
<name>A0AA97NQT9_PYRO3</name>
<proteinExistence type="predicted"/>
<feature type="signal peptide" evidence="1">
    <location>
        <begin position="1"/>
        <end position="21"/>
    </location>
</feature>
<reference evidence="2" key="1">
    <citation type="journal article" date="2012" name="PLoS Genet.">
        <title>Comparative analysis of the genomes of two field isolates of the rice blast fungus Magnaporthe oryzae.</title>
        <authorList>
            <person name="Xue M."/>
            <person name="Yang J."/>
            <person name="Li Z."/>
            <person name="Hu S."/>
            <person name="Yao N."/>
            <person name="Dean R.A."/>
            <person name="Zhao W."/>
            <person name="Shen M."/>
            <person name="Zhang H."/>
            <person name="Li C."/>
            <person name="Liu L."/>
            <person name="Cao L."/>
            <person name="Xu X."/>
            <person name="Xing Y."/>
            <person name="Hsiang T."/>
            <person name="Zhang Z."/>
            <person name="Xu J.R."/>
            <person name="Peng Y.L."/>
        </authorList>
    </citation>
    <scope>NUCLEOTIDE SEQUENCE</scope>
    <source>
        <strain evidence="2">Y34</strain>
    </source>
</reference>
<dbReference type="EMBL" id="JH793417">
    <property type="protein sequence ID" value="ELQ34605.1"/>
    <property type="molecule type" value="Genomic_DNA"/>
</dbReference>
<sequence>MFSLKAFLLVSVSCLAQLAAAGPLEYAGLEARGQIVVCPVTGAPNGDIFSGKMCTSCGPGCITVPKQPPCCPP</sequence>
<protein>
    <submittedName>
        <fullName evidence="2">Uncharacterized protein</fullName>
    </submittedName>
</protein>
<keyword evidence="1" id="KW-0732">Signal</keyword>
<evidence type="ECO:0000256" key="1">
    <source>
        <dbReference type="SAM" id="SignalP"/>
    </source>
</evidence>
<dbReference type="Proteomes" id="UP000011086">
    <property type="component" value="Unassembled WGS sequence"/>
</dbReference>
<dbReference type="AlphaFoldDB" id="A0AA97NQT9"/>
<feature type="chain" id="PRO_5041662568" evidence="1">
    <location>
        <begin position="22"/>
        <end position="73"/>
    </location>
</feature>
<accession>A0AA97NQT9</accession>
<organism evidence="2">
    <name type="scientific">Pyricularia oryzae (strain Y34)</name>
    <name type="common">Rice blast fungus</name>
    <name type="synonym">Magnaporthe oryzae</name>
    <dbReference type="NCBI Taxonomy" id="1143189"/>
    <lineage>
        <taxon>Eukaryota</taxon>
        <taxon>Fungi</taxon>
        <taxon>Dikarya</taxon>
        <taxon>Ascomycota</taxon>
        <taxon>Pezizomycotina</taxon>
        <taxon>Sordariomycetes</taxon>
        <taxon>Sordariomycetidae</taxon>
        <taxon>Magnaporthales</taxon>
        <taxon>Pyriculariaceae</taxon>
        <taxon>Pyricularia</taxon>
    </lineage>
</organism>
<evidence type="ECO:0000313" key="2">
    <source>
        <dbReference type="EMBL" id="ELQ34605.1"/>
    </source>
</evidence>